<evidence type="ECO:0000313" key="4">
    <source>
        <dbReference type="Proteomes" id="UP001328107"/>
    </source>
</evidence>
<feature type="non-terminal residue" evidence="3">
    <location>
        <position position="93"/>
    </location>
</feature>
<dbReference type="AlphaFoldDB" id="A0AAN5DGL4"/>
<proteinExistence type="predicted"/>
<protein>
    <submittedName>
        <fullName evidence="3">Uncharacterized protein</fullName>
    </submittedName>
</protein>
<evidence type="ECO:0000256" key="1">
    <source>
        <dbReference type="SAM" id="MobiDB-lite"/>
    </source>
</evidence>
<dbReference type="Proteomes" id="UP001328107">
    <property type="component" value="Unassembled WGS sequence"/>
</dbReference>
<accession>A0AAN5DGL4</accession>
<feature type="compositionally biased region" description="Gly residues" evidence="1">
    <location>
        <begin position="80"/>
        <end position="93"/>
    </location>
</feature>
<sequence length="93" mass="9621">TSRGASWADLLLQPVRRAPEPPHPLRVEPSLNQLQLLRSVGESSVQGRLQALLSPSLRRLSPSSLSVSSLATDAASMETGGSGGGTDGGFDSP</sequence>
<dbReference type="EMBL" id="BTRK01000002">
    <property type="protein sequence ID" value="GMR38729.1"/>
    <property type="molecule type" value="Genomic_DNA"/>
</dbReference>
<feature type="non-terminal residue" evidence="3">
    <location>
        <position position="1"/>
    </location>
</feature>
<reference evidence="3" key="2">
    <citation type="submission" date="2023-06" db="EMBL/GenBank/DDBJ databases">
        <title>Genome assembly of Pristionchus species.</title>
        <authorList>
            <person name="Yoshida K."/>
            <person name="Sommer R.J."/>
        </authorList>
    </citation>
    <scope>NUCLEOTIDE SEQUENCE</scope>
    <source>
        <strain evidence="3">RS5460</strain>
    </source>
</reference>
<gene>
    <name evidence="2" type="ORF">PMAYCL1PPCAC_08924</name>
    <name evidence="3" type="ORF">PMAYCL1PPCAC_33381</name>
</gene>
<evidence type="ECO:0000313" key="3">
    <source>
        <dbReference type="EMBL" id="GMR63186.1"/>
    </source>
</evidence>
<dbReference type="EMBL" id="BTRK01000011">
    <property type="protein sequence ID" value="GMR63186.1"/>
    <property type="molecule type" value="Genomic_DNA"/>
</dbReference>
<comment type="caution">
    <text evidence="3">The sequence shown here is derived from an EMBL/GenBank/DDBJ whole genome shotgun (WGS) entry which is preliminary data.</text>
</comment>
<name>A0AAN5DGL4_9BILA</name>
<organism evidence="3 4">
    <name type="scientific">Pristionchus mayeri</name>
    <dbReference type="NCBI Taxonomy" id="1317129"/>
    <lineage>
        <taxon>Eukaryota</taxon>
        <taxon>Metazoa</taxon>
        <taxon>Ecdysozoa</taxon>
        <taxon>Nematoda</taxon>
        <taxon>Chromadorea</taxon>
        <taxon>Rhabditida</taxon>
        <taxon>Rhabditina</taxon>
        <taxon>Diplogasteromorpha</taxon>
        <taxon>Diplogasteroidea</taxon>
        <taxon>Neodiplogasteridae</taxon>
        <taxon>Pristionchus</taxon>
    </lineage>
</organism>
<evidence type="ECO:0000313" key="2">
    <source>
        <dbReference type="EMBL" id="GMR38729.1"/>
    </source>
</evidence>
<feature type="region of interest" description="Disordered" evidence="1">
    <location>
        <begin position="63"/>
        <end position="93"/>
    </location>
</feature>
<reference evidence="4" key="1">
    <citation type="submission" date="2022-10" db="EMBL/GenBank/DDBJ databases">
        <title>Genome assembly of Pristionchus species.</title>
        <authorList>
            <person name="Yoshida K."/>
            <person name="Sommer R.J."/>
        </authorList>
    </citation>
    <scope>NUCLEOTIDE SEQUENCE [LARGE SCALE GENOMIC DNA]</scope>
    <source>
        <strain evidence="2 4">RS5460</strain>
    </source>
</reference>
<keyword evidence="4" id="KW-1185">Reference proteome</keyword>